<dbReference type="InterPro" id="IPR043502">
    <property type="entry name" value="DNA/RNA_pol_sf"/>
</dbReference>
<dbReference type="AlphaFoldDB" id="A0A2G8KC98"/>
<comment type="caution">
    <text evidence="3">The sequence shown here is derived from an EMBL/GenBank/DDBJ whole genome shotgun (WGS) entry which is preliminary data.</text>
</comment>
<proteinExistence type="predicted"/>
<dbReference type="PANTHER" id="PTHR33050">
    <property type="entry name" value="REVERSE TRANSCRIPTASE DOMAIN-CONTAINING PROTEIN"/>
    <property type="match status" value="1"/>
</dbReference>
<dbReference type="Gene3D" id="3.10.10.10">
    <property type="entry name" value="HIV Type 1 Reverse Transcriptase, subunit A, domain 1"/>
    <property type="match status" value="1"/>
</dbReference>
<evidence type="ECO:0000313" key="3">
    <source>
        <dbReference type="EMBL" id="PIK45634.1"/>
    </source>
</evidence>
<evidence type="ECO:0000313" key="4">
    <source>
        <dbReference type="Proteomes" id="UP000230750"/>
    </source>
</evidence>
<dbReference type="Gene3D" id="3.30.70.270">
    <property type="match status" value="1"/>
</dbReference>
<dbReference type="Proteomes" id="UP000230750">
    <property type="component" value="Unassembled WGS sequence"/>
</dbReference>
<gene>
    <name evidence="3" type="ORF">BSL78_17514</name>
</gene>
<dbReference type="InterPro" id="IPR000477">
    <property type="entry name" value="RT_dom"/>
</dbReference>
<dbReference type="OrthoDB" id="10068174at2759"/>
<feature type="region of interest" description="Disordered" evidence="1">
    <location>
        <begin position="26"/>
        <end position="71"/>
    </location>
</feature>
<feature type="domain" description="Reverse transcriptase" evidence="2">
    <location>
        <begin position="54"/>
        <end position="183"/>
    </location>
</feature>
<name>A0A2G8KC98_STIJA</name>
<reference evidence="3 4" key="1">
    <citation type="journal article" date="2017" name="PLoS Biol.">
        <title>The sea cucumber genome provides insights into morphological evolution and visceral regeneration.</title>
        <authorList>
            <person name="Zhang X."/>
            <person name="Sun L."/>
            <person name="Yuan J."/>
            <person name="Sun Y."/>
            <person name="Gao Y."/>
            <person name="Zhang L."/>
            <person name="Li S."/>
            <person name="Dai H."/>
            <person name="Hamel J.F."/>
            <person name="Liu C."/>
            <person name="Yu Y."/>
            <person name="Liu S."/>
            <person name="Lin W."/>
            <person name="Guo K."/>
            <person name="Jin S."/>
            <person name="Xu P."/>
            <person name="Storey K.B."/>
            <person name="Huan P."/>
            <person name="Zhang T."/>
            <person name="Zhou Y."/>
            <person name="Zhang J."/>
            <person name="Lin C."/>
            <person name="Li X."/>
            <person name="Xing L."/>
            <person name="Huo D."/>
            <person name="Sun M."/>
            <person name="Wang L."/>
            <person name="Mercier A."/>
            <person name="Li F."/>
            <person name="Yang H."/>
            <person name="Xiang J."/>
        </authorList>
    </citation>
    <scope>NUCLEOTIDE SEQUENCE [LARGE SCALE GENOMIC DNA]</scope>
    <source>
        <strain evidence="3">Shaxun</strain>
        <tissue evidence="3">Muscle</tissue>
    </source>
</reference>
<accession>A0A2G8KC98</accession>
<sequence>MGHFGRGQVGIGDDLTRVQDRVHLRPALREGEDLPNTHRPRPTSSTRRGSISLAGKAGNCRGVGRGGTPLPLLPVSNTKTGRSWRPILNLKPLNKNYVEPKRFRMETLNLILPLLRKGMWAASVDLQDAYLHIPIHPRHQRYLAFQYAGRRFTFRSLPFGLSTAPRVFTRVAGTVIAYLRKKE</sequence>
<dbReference type="InterPro" id="IPR052055">
    <property type="entry name" value="Hepadnavirus_pol/RT"/>
</dbReference>
<dbReference type="SUPFAM" id="SSF56672">
    <property type="entry name" value="DNA/RNA polymerases"/>
    <property type="match status" value="1"/>
</dbReference>
<organism evidence="3 4">
    <name type="scientific">Stichopus japonicus</name>
    <name type="common">Sea cucumber</name>
    <dbReference type="NCBI Taxonomy" id="307972"/>
    <lineage>
        <taxon>Eukaryota</taxon>
        <taxon>Metazoa</taxon>
        <taxon>Echinodermata</taxon>
        <taxon>Eleutherozoa</taxon>
        <taxon>Echinozoa</taxon>
        <taxon>Holothuroidea</taxon>
        <taxon>Aspidochirotacea</taxon>
        <taxon>Aspidochirotida</taxon>
        <taxon>Stichopodidae</taxon>
        <taxon>Apostichopus</taxon>
    </lineage>
</organism>
<evidence type="ECO:0000256" key="1">
    <source>
        <dbReference type="SAM" id="MobiDB-lite"/>
    </source>
</evidence>
<feature type="compositionally biased region" description="Basic and acidic residues" evidence="1">
    <location>
        <begin position="26"/>
        <end position="36"/>
    </location>
</feature>
<evidence type="ECO:0000259" key="2">
    <source>
        <dbReference type="PROSITE" id="PS50878"/>
    </source>
</evidence>
<protein>
    <recommendedName>
        <fullName evidence="2">Reverse transcriptase domain-containing protein</fullName>
    </recommendedName>
</protein>
<dbReference type="PANTHER" id="PTHR33050:SF7">
    <property type="entry name" value="RIBONUCLEASE H"/>
    <property type="match status" value="1"/>
</dbReference>
<dbReference type="EMBL" id="MRZV01000700">
    <property type="protein sequence ID" value="PIK45634.1"/>
    <property type="molecule type" value="Genomic_DNA"/>
</dbReference>
<dbReference type="PROSITE" id="PS50878">
    <property type="entry name" value="RT_POL"/>
    <property type="match status" value="1"/>
</dbReference>
<keyword evidence="4" id="KW-1185">Reference proteome</keyword>
<dbReference type="Pfam" id="PF00078">
    <property type="entry name" value="RVT_1"/>
    <property type="match status" value="1"/>
</dbReference>
<dbReference type="InterPro" id="IPR043128">
    <property type="entry name" value="Rev_trsase/Diguanyl_cyclase"/>
</dbReference>